<accession>A0AAV1YLQ6</accession>
<name>A0AAV1YLQ6_LUPLU</name>
<evidence type="ECO:0000313" key="2">
    <source>
        <dbReference type="Proteomes" id="UP001497480"/>
    </source>
</evidence>
<proteinExistence type="predicted"/>
<organism evidence="1 2">
    <name type="scientific">Lupinus luteus</name>
    <name type="common">European yellow lupine</name>
    <dbReference type="NCBI Taxonomy" id="3873"/>
    <lineage>
        <taxon>Eukaryota</taxon>
        <taxon>Viridiplantae</taxon>
        <taxon>Streptophyta</taxon>
        <taxon>Embryophyta</taxon>
        <taxon>Tracheophyta</taxon>
        <taxon>Spermatophyta</taxon>
        <taxon>Magnoliopsida</taxon>
        <taxon>eudicotyledons</taxon>
        <taxon>Gunneridae</taxon>
        <taxon>Pentapetalae</taxon>
        <taxon>rosids</taxon>
        <taxon>fabids</taxon>
        <taxon>Fabales</taxon>
        <taxon>Fabaceae</taxon>
        <taxon>Papilionoideae</taxon>
        <taxon>50 kb inversion clade</taxon>
        <taxon>genistoids sensu lato</taxon>
        <taxon>core genistoids</taxon>
        <taxon>Genisteae</taxon>
        <taxon>Lupinus</taxon>
    </lineage>
</organism>
<comment type="caution">
    <text evidence="1">The sequence shown here is derived from an EMBL/GenBank/DDBJ whole genome shotgun (WGS) entry which is preliminary data.</text>
</comment>
<evidence type="ECO:0000313" key="1">
    <source>
        <dbReference type="EMBL" id="CAL0334986.1"/>
    </source>
</evidence>
<dbReference type="EMBL" id="CAXHTB010000026">
    <property type="protein sequence ID" value="CAL0334986.1"/>
    <property type="molecule type" value="Genomic_DNA"/>
</dbReference>
<protein>
    <submittedName>
        <fullName evidence="1">Uncharacterized protein</fullName>
    </submittedName>
</protein>
<reference evidence="1 2" key="1">
    <citation type="submission" date="2024-03" db="EMBL/GenBank/DDBJ databases">
        <authorList>
            <person name="Martinez-Hernandez J."/>
        </authorList>
    </citation>
    <scope>NUCLEOTIDE SEQUENCE [LARGE SCALE GENOMIC DNA]</scope>
</reference>
<sequence length="105" mass="12058">MSLEEAHVAECLLPGLEVSSRKEHTRLEFDNVKKVQVVADSLSQTDVGLGSSSPISSERRKEEGPLFLVCCWLWKESRIPHHPLLRRKVELRKNLSQKQELWLAL</sequence>
<dbReference type="AlphaFoldDB" id="A0AAV1YLQ6"/>
<keyword evidence="2" id="KW-1185">Reference proteome</keyword>
<dbReference type="Proteomes" id="UP001497480">
    <property type="component" value="Unassembled WGS sequence"/>
</dbReference>
<gene>
    <name evidence="1" type="ORF">LLUT_LOCUS36046</name>
</gene>